<organism evidence="4">
    <name type="scientific">Anisakis simplex</name>
    <name type="common">Herring worm</name>
    <dbReference type="NCBI Taxonomy" id="6269"/>
    <lineage>
        <taxon>Eukaryota</taxon>
        <taxon>Metazoa</taxon>
        <taxon>Ecdysozoa</taxon>
        <taxon>Nematoda</taxon>
        <taxon>Chromadorea</taxon>
        <taxon>Rhabditida</taxon>
        <taxon>Spirurina</taxon>
        <taxon>Ascaridomorpha</taxon>
        <taxon>Ascaridoidea</taxon>
        <taxon>Anisakidae</taxon>
        <taxon>Anisakis</taxon>
        <taxon>Anisakis simplex complex</taxon>
    </lineage>
</organism>
<protein>
    <submittedName>
        <fullName evidence="4">PH domain-containing protein</fullName>
    </submittedName>
</protein>
<evidence type="ECO:0000313" key="4">
    <source>
        <dbReference type="WBParaSite" id="ASIM_0000172401-mRNA-1"/>
    </source>
</evidence>
<dbReference type="OrthoDB" id="6581954at2759"/>
<feature type="region of interest" description="Disordered" evidence="1">
    <location>
        <begin position="150"/>
        <end position="184"/>
    </location>
</feature>
<accession>A0A0M3J2G6</accession>
<sequence length="222" mass="25932">MNFTHQRDWQIALRQQIEEIARRNSDHKKYAEVQDRTQEMDDLVVKLRELVNTNPEEAARLHVQAVSILDETDRLIESKLPDASSCPQFTPFPMKESILRHTLRNKVMPEKTTTTMRFTTFADVEETELVELKADGVVDERKENNHKKSFGEKISNLFASENSNENGDETKRDTKRQSNKWNLFCTNKEKETHSKTGNDVRDLWKTQVSVASYFILKLFLVD</sequence>
<proteinExistence type="predicted"/>
<dbReference type="EMBL" id="UYRR01001776">
    <property type="protein sequence ID" value="VDK18946.1"/>
    <property type="molecule type" value="Genomic_DNA"/>
</dbReference>
<dbReference type="Proteomes" id="UP000267096">
    <property type="component" value="Unassembled WGS sequence"/>
</dbReference>
<name>A0A0M3J2G6_ANISI</name>
<keyword evidence="3" id="KW-1185">Reference proteome</keyword>
<dbReference type="WBParaSite" id="ASIM_0000172401-mRNA-1">
    <property type="protein sequence ID" value="ASIM_0000172401-mRNA-1"/>
    <property type="gene ID" value="ASIM_0000172401"/>
</dbReference>
<evidence type="ECO:0000313" key="2">
    <source>
        <dbReference type="EMBL" id="VDK18946.1"/>
    </source>
</evidence>
<gene>
    <name evidence="2" type="ORF">ASIM_LOCUS1598</name>
</gene>
<reference evidence="2 3" key="2">
    <citation type="submission" date="2018-11" db="EMBL/GenBank/DDBJ databases">
        <authorList>
            <consortium name="Pathogen Informatics"/>
        </authorList>
    </citation>
    <scope>NUCLEOTIDE SEQUENCE [LARGE SCALE GENOMIC DNA]</scope>
</reference>
<evidence type="ECO:0000313" key="3">
    <source>
        <dbReference type="Proteomes" id="UP000267096"/>
    </source>
</evidence>
<reference evidence="4" key="1">
    <citation type="submission" date="2017-02" db="UniProtKB">
        <authorList>
            <consortium name="WormBaseParasite"/>
        </authorList>
    </citation>
    <scope>IDENTIFICATION</scope>
</reference>
<dbReference type="AlphaFoldDB" id="A0A0M3J2G6"/>
<evidence type="ECO:0000256" key="1">
    <source>
        <dbReference type="SAM" id="MobiDB-lite"/>
    </source>
</evidence>